<feature type="transmembrane region" description="Helical" evidence="1">
    <location>
        <begin position="21"/>
        <end position="42"/>
    </location>
</feature>
<evidence type="ECO:0000313" key="2">
    <source>
        <dbReference type="EMBL" id="KAE8379829.1"/>
    </source>
</evidence>
<keyword evidence="1" id="KW-0472">Membrane</keyword>
<sequence>MQELIIGFQVHVRIPLSPRPSLFHSVFLFCFFFVFLFLGSYLPSCIHTLNSITP</sequence>
<dbReference type="EMBL" id="ML736189">
    <property type="protein sequence ID" value="KAE8379829.1"/>
    <property type="molecule type" value="Genomic_DNA"/>
</dbReference>
<dbReference type="Proteomes" id="UP000326198">
    <property type="component" value="Unassembled WGS sequence"/>
</dbReference>
<evidence type="ECO:0000256" key="1">
    <source>
        <dbReference type="SAM" id="Phobius"/>
    </source>
</evidence>
<keyword evidence="1" id="KW-0812">Transmembrane</keyword>
<proteinExistence type="predicted"/>
<keyword evidence="1" id="KW-1133">Transmembrane helix</keyword>
<reference evidence="2 3" key="1">
    <citation type="submission" date="2019-04" db="EMBL/GenBank/DDBJ databases">
        <title>Friends and foes A comparative genomics studyof 23 Aspergillus species from section Flavi.</title>
        <authorList>
            <consortium name="DOE Joint Genome Institute"/>
            <person name="Kjaerbolling I."/>
            <person name="Vesth T."/>
            <person name="Frisvad J.C."/>
            <person name="Nybo J.L."/>
            <person name="Theobald S."/>
            <person name="Kildgaard S."/>
            <person name="Isbrandt T."/>
            <person name="Kuo A."/>
            <person name="Sato A."/>
            <person name="Lyhne E.K."/>
            <person name="Kogle M.E."/>
            <person name="Wiebenga A."/>
            <person name="Kun R.S."/>
            <person name="Lubbers R.J."/>
            <person name="Makela M.R."/>
            <person name="Barry K."/>
            <person name="Chovatia M."/>
            <person name="Clum A."/>
            <person name="Daum C."/>
            <person name="Haridas S."/>
            <person name="He G."/>
            <person name="LaButti K."/>
            <person name="Lipzen A."/>
            <person name="Mondo S."/>
            <person name="Riley R."/>
            <person name="Salamov A."/>
            <person name="Simmons B.A."/>
            <person name="Magnuson J.K."/>
            <person name="Henrissat B."/>
            <person name="Mortensen U.H."/>
            <person name="Larsen T.O."/>
            <person name="Devries R.P."/>
            <person name="Grigoriev I.V."/>
            <person name="Machida M."/>
            <person name="Baker S.E."/>
            <person name="Andersen M.R."/>
        </authorList>
    </citation>
    <scope>NUCLEOTIDE SEQUENCE [LARGE SCALE GENOMIC DNA]</scope>
    <source>
        <strain evidence="2 3">IBT 29228</strain>
    </source>
</reference>
<organism evidence="2 3">
    <name type="scientific">Aspergillus bertholletiae</name>
    <dbReference type="NCBI Taxonomy" id="1226010"/>
    <lineage>
        <taxon>Eukaryota</taxon>
        <taxon>Fungi</taxon>
        <taxon>Dikarya</taxon>
        <taxon>Ascomycota</taxon>
        <taxon>Pezizomycotina</taxon>
        <taxon>Eurotiomycetes</taxon>
        <taxon>Eurotiomycetidae</taxon>
        <taxon>Eurotiales</taxon>
        <taxon>Aspergillaceae</taxon>
        <taxon>Aspergillus</taxon>
        <taxon>Aspergillus subgen. Circumdati</taxon>
    </lineage>
</organism>
<evidence type="ECO:0000313" key="3">
    <source>
        <dbReference type="Proteomes" id="UP000326198"/>
    </source>
</evidence>
<name>A0A5N7BDQ4_9EURO</name>
<gene>
    <name evidence="2" type="ORF">BDV26DRAFT_155474</name>
</gene>
<dbReference type="AlphaFoldDB" id="A0A5N7BDQ4"/>
<accession>A0A5N7BDQ4</accession>
<protein>
    <submittedName>
        <fullName evidence="2">Uncharacterized protein</fullName>
    </submittedName>
</protein>
<keyword evidence="3" id="KW-1185">Reference proteome</keyword>